<proteinExistence type="predicted"/>
<dbReference type="AlphaFoldDB" id="A0A8H7N1G2"/>
<gene>
    <name evidence="1" type="ORF">IM811_005500</name>
</gene>
<comment type="caution">
    <text evidence="1">The sequence shown here is derived from an EMBL/GenBank/DDBJ whole genome shotgun (WGS) entry which is preliminary data.</text>
</comment>
<protein>
    <submittedName>
        <fullName evidence="1">Uncharacterized protein</fullName>
    </submittedName>
</protein>
<reference evidence="1" key="1">
    <citation type="submission" date="2020-10" db="EMBL/GenBank/DDBJ databases">
        <title>High-Quality Genome Resource of Clonostachys rosea strain S41 by Oxford Nanopore Long-Read Sequencing.</title>
        <authorList>
            <person name="Wang H."/>
        </authorList>
    </citation>
    <scope>NUCLEOTIDE SEQUENCE</scope>
    <source>
        <strain evidence="1">S41</strain>
    </source>
</reference>
<sequence length="247" mass="28725">MLAKWSHNNRKKCLPNYPDAQLATDNEVYWEKMRPRDWDNMDLSDHHKPSEKPSLILKFKPKSGLKTLFKNASESNWRAMMRIRAKNVPRLMREGFFQLSPKNYCEGSSALRLDNKIWPERLGCDDSWRQTRTYAFKDEGDNPEWHATLAVVSKERFTIVNFDLGMITPDTISLVKAYNWNGEQVYEANQSRPRENFNLIYPNVVLGGWWGGPQPAPTQTPAVLDNRGEKLHEKAVEKAEGKWQESL</sequence>
<evidence type="ECO:0000313" key="1">
    <source>
        <dbReference type="EMBL" id="KAF9744719.1"/>
    </source>
</evidence>
<accession>A0A8H7N1G2</accession>
<organism evidence="1 2">
    <name type="scientific">Bionectria ochroleuca</name>
    <name type="common">Gliocladium roseum</name>
    <dbReference type="NCBI Taxonomy" id="29856"/>
    <lineage>
        <taxon>Eukaryota</taxon>
        <taxon>Fungi</taxon>
        <taxon>Dikarya</taxon>
        <taxon>Ascomycota</taxon>
        <taxon>Pezizomycotina</taxon>
        <taxon>Sordariomycetes</taxon>
        <taxon>Hypocreomycetidae</taxon>
        <taxon>Hypocreales</taxon>
        <taxon>Bionectriaceae</taxon>
        <taxon>Clonostachys</taxon>
    </lineage>
</organism>
<dbReference type="Proteomes" id="UP000616885">
    <property type="component" value="Unassembled WGS sequence"/>
</dbReference>
<evidence type="ECO:0000313" key="2">
    <source>
        <dbReference type="Proteomes" id="UP000616885"/>
    </source>
</evidence>
<name>A0A8H7N1G2_BIOOC</name>
<dbReference type="EMBL" id="JADCTT010000014">
    <property type="protein sequence ID" value="KAF9744719.1"/>
    <property type="molecule type" value="Genomic_DNA"/>
</dbReference>